<keyword evidence="2" id="KW-1185">Reference proteome</keyword>
<evidence type="ECO:0000313" key="1">
    <source>
        <dbReference type="EMBL" id="KAI3826654.1"/>
    </source>
</evidence>
<dbReference type="Proteomes" id="UP001056120">
    <property type="component" value="Linkage Group LG01"/>
</dbReference>
<protein>
    <submittedName>
        <fullName evidence="1">Uncharacterized protein</fullName>
    </submittedName>
</protein>
<reference evidence="1 2" key="2">
    <citation type="journal article" date="2022" name="Mol. Ecol. Resour.">
        <title>The genomes of chicory, endive, great burdock and yacon provide insights into Asteraceae paleo-polyploidization history and plant inulin production.</title>
        <authorList>
            <person name="Fan W."/>
            <person name="Wang S."/>
            <person name="Wang H."/>
            <person name="Wang A."/>
            <person name="Jiang F."/>
            <person name="Liu H."/>
            <person name="Zhao H."/>
            <person name="Xu D."/>
            <person name="Zhang Y."/>
        </authorList>
    </citation>
    <scope>NUCLEOTIDE SEQUENCE [LARGE SCALE GENOMIC DNA]</scope>
    <source>
        <strain evidence="2">cv. Yunnan</strain>
        <tissue evidence="1">Leaves</tissue>
    </source>
</reference>
<organism evidence="1 2">
    <name type="scientific">Smallanthus sonchifolius</name>
    <dbReference type="NCBI Taxonomy" id="185202"/>
    <lineage>
        <taxon>Eukaryota</taxon>
        <taxon>Viridiplantae</taxon>
        <taxon>Streptophyta</taxon>
        <taxon>Embryophyta</taxon>
        <taxon>Tracheophyta</taxon>
        <taxon>Spermatophyta</taxon>
        <taxon>Magnoliopsida</taxon>
        <taxon>eudicotyledons</taxon>
        <taxon>Gunneridae</taxon>
        <taxon>Pentapetalae</taxon>
        <taxon>asterids</taxon>
        <taxon>campanulids</taxon>
        <taxon>Asterales</taxon>
        <taxon>Asteraceae</taxon>
        <taxon>Asteroideae</taxon>
        <taxon>Heliantheae alliance</taxon>
        <taxon>Millerieae</taxon>
        <taxon>Smallanthus</taxon>
    </lineage>
</organism>
<reference evidence="2" key="1">
    <citation type="journal article" date="2022" name="Mol. Ecol. Resour.">
        <title>The genomes of chicory, endive, great burdock and yacon provide insights into Asteraceae palaeo-polyploidization history and plant inulin production.</title>
        <authorList>
            <person name="Fan W."/>
            <person name="Wang S."/>
            <person name="Wang H."/>
            <person name="Wang A."/>
            <person name="Jiang F."/>
            <person name="Liu H."/>
            <person name="Zhao H."/>
            <person name="Xu D."/>
            <person name="Zhang Y."/>
        </authorList>
    </citation>
    <scope>NUCLEOTIDE SEQUENCE [LARGE SCALE GENOMIC DNA]</scope>
    <source>
        <strain evidence="2">cv. Yunnan</strain>
    </source>
</reference>
<comment type="caution">
    <text evidence="1">The sequence shown here is derived from an EMBL/GenBank/DDBJ whole genome shotgun (WGS) entry which is preliminary data.</text>
</comment>
<accession>A0ACB9K394</accession>
<proteinExistence type="predicted"/>
<sequence length="75" mass="8914">MPRPPLCRHHHPSTRNLRRCPYPPTATARHRRLPLLRARPSPPPLRLVWRCKFKTTIYHVGSLEMRYILLEIGRA</sequence>
<name>A0ACB9K394_9ASTR</name>
<gene>
    <name evidence="1" type="ORF">L1987_00704</name>
</gene>
<dbReference type="EMBL" id="CM042018">
    <property type="protein sequence ID" value="KAI3826654.1"/>
    <property type="molecule type" value="Genomic_DNA"/>
</dbReference>
<evidence type="ECO:0000313" key="2">
    <source>
        <dbReference type="Proteomes" id="UP001056120"/>
    </source>
</evidence>